<proteinExistence type="predicted"/>
<dbReference type="AlphaFoldDB" id="A0A1C3NWJ3"/>
<dbReference type="Proteomes" id="UP000199013">
    <property type="component" value="Unassembled WGS sequence"/>
</dbReference>
<name>A0A1C3NWJ3_9ACTN</name>
<dbReference type="EMBL" id="FLUV01000792">
    <property type="protein sequence ID" value="SBW21104.1"/>
    <property type="molecule type" value="Genomic_DNA"/>
</dbReference>
<sequence length="89" mass="9610">MSATLPVHRVAILVFADTAGVDARDAANRLVAAVGARLGDRIPLPQRVADRSPDIRIRDVVDLTIATSNPGYLTIRPAPRLPHEPRRGI</sequence>
<organism evidence="1 2">
    <name type="scientific">Candidatus Protofrankia californiensis</name>
    <dbReference type="NCBI Taxonomy" id="1839754"/>
    <lineage>
        <taxon>Bacteria</taxon>
        <taxon>Bacillati</taxon>
        <taxon>Actinomycetota</taxon>
        <taxon>Actinomycetes</taxon>
        <taxon>Frankiales</taxon>
        <taxon>Frankiaceae</taxon>
        <taxon>Protofrankia</taxon>
    </lineage>
</organism>
<accession>A0A1C3NWJ3</accession>
<gene>
    <name evidence="1" type="ORF">FDG2_1903</name>
</gene>
<evidence type="ECO:0000313" key="1">
    <source>
        <dbReference type="EMBL" id="SBW21104.1"/>
    </source>
</evidence>
<keyword evidence="2" id="KW-1185">Reference proteome</keyword>
<evidence type="ECO:0000313" key="2">
    <source>
        <dbReference type="Proteomes" id="UP000199013"/>
    </source>
</evidence>
<reference evidence="2" key="1">
    <citation type="submission" date="2016-02" db="EMBL/GenBank/DDBJ databases">
        <authorList>
            <person name="Wibberg D."/>
        </authorList>
    </citation>
    <scope>NUCLEOTIDE SEQUENCE [LARGE SCALE GENOMIC DNA]</scope>
</reference>
<protein>
    <submittedName>
        <fullName evidence="1">Uncharacterized protein</fullName>
    </submittedName>
</protein>